<reference evidence="3 4" key="1">
    <citation type="submission" date="2018-12" db="EMBL/GenBank/DDBJ databases">
        <title>The genome sequences of Variovorax guangxiensis DSM 27352.</title>
        <authorList>
            <person name="Gao J."/>
            <person name="Sun J."/>
        </authorList>
    </citation>
    <scope>NUCLEOTIDE SEQUENCE [LARGE SCALE GENOMIC DNA]</scope>
    <source>
        <strain evidence="3 4">DSM 27352</strain>
    </source>
</reference>
<sequence>MTMQQQKALPPHRSLRVPGVHGYTDRKSVAAGEVVRFHISSDVPYTLSVCRLGPDTEGRTADTVLHSFEPSAPRAHPIHPGSYVRIERGLDQPLRSLALECWVQVWSVGTRQSVIGQFDLPGACGYGLFVDEDGRAVFYLGDGAAFRTEGQLSGGTLQPRRWHHIVATWDGSETVLWLDGEAVARGRFDGPMQPGRAPLRLGSSGIDGLADAFLEGDIAMPAIYSQALRPDEVRARFADRGLHTPRGRAVLACWPLREERGEVVADASGHQRTGRIVNHGTWMIVGPAFEPSRVNEFSDEGYDPLTDPTRGHGLRLASDDLYDCRWPESHAFRIPPDAKSGVYVGRVSFTLEGRPAEYDIAFIVRRAANRAPAPVLVLCATNSWLAYAATPFAKNVASDPVWPRRSAGLENSHPEAPAFCSYTYHRGGQPTYQVGLRMPWPNASPNALYDPADAGFSQWTRLERRLHVWLDRCGYDYDVASDLDLHRDPGLLKAYKTVFINGHSEYWSLPACDGLDDYLSNGGTAIVLSGNTMYLRVSYDEECTVMEQRKVRGPGDEDGAESVELRPPAGPYGEQYHSQDWARGGQFRQAGRSCAELIGLESAGWAFADGDDFGVYHATRPEHFLFTQPHPLGLTEGATFGHAPGGGLPRAIGHEWDLSVATLNRMTRRLPAGERLPEPQRGIQVIAEGRRQHPGRLDAYLDYYSQPTDSLGGLSAEMIYWERPQGGRVFNAGAVGASWVLGADPSFEGLLRNVLHHFGVRPSTGADLAVQPSLEHAAS</sequence>
<evidence type="ECO:0000259" key="2">
    <source>
        <dbReference type="Pfam" id="PF20254"/>
    </source>
</evidence>
<dbReference type="Proteomes" id="UP000281118">
    <property type="component" value="Unassembled WGS sequence"/>
</dbReference>
<proteinExistence type="predicted"/>
<dbReference type="InterPro" id="IPR013320">
    <property type="entry name" value="ConA-like_dom_sf"/>
</dbReference>
<dbReference type="SUPFAM" id="SSF49899">
    <property type="entry name" value="Concanavalin A-like lectins/glucanases"/>
    <property type="match status" value="1"/>
</dbReference>
<name>A0A3S0XES6_9BURK</name>
<protein>
    <submittedName>
        <fullName evidence="3">LamG domain-containing protein</fullName>
    </submittedName>
</protein>
<dbReference type="Gene3D" id="2.60.120.200">
    <property type="match status" value="1"/>
</dbReference>
<evidence type="ECO:0000256" key="1">
    <source>
        <dbReference type="SAM" id="MobiDB-lite"/>
    </source>
</evidence>
<dbReference type="InterPro" id="IPR046540">
    <property type="entry name" value="DMFA2_C"/>
</dbReference>
<feature type="domain" description="N,N-dimethylformamidase beta subunit-like C-terminal" evidence="2">
    <location>
        <begin position="318"/>
        <end position="742"/>
    </location>
</feature>
<organism evidence="3 4">
    <name type="scientific">Variovorax guangxiensis</name>
    <dbReference type="NCBI Taxonomy" id="1775474"/>
    <lineage>
        <taxon>Bacteria</taxon>
        <taxon>Pseudomonadati</taxon>
        <taxon>Pseudomonadota</taxon>
        <taxon>Betaproteobacteria</taxon>
        <taxon>Burkholderiales</taxon>
        <taxon>Comamonadaceae</taxon>
        <taxon>Variovorax</taxon>
    </lineage>
</organism>
<evidence type="ECO:0000313" key="4">
    <source>
        <dbReference type="Proteomes" id="UP000281118"/>
    </source>
</evidence>
<dbReference type="Pfam" id="PF20254">
    <property type="entry name" value="DMFA2_C"/>
    <property type="match status" value="1"/>
</dbReference>
<dbReference type="AlphaFoldDB" id="A0A3S0XES6"/>
<dbReference type="OrthoDB" id="505641at2"/>
<dbReference type="EMBL" id="RXFT01000005">
    <property type="protein sequence ID" value="RUR68125.1"/>
    <property type="molecule type" value="Genomic_DNA"/>
</dbReference>
<gene>
    <name evidence="3" type="ORF">EJP67_13770</name>
</gene>
<comment type="caution">
    <text evidence="3">The sequence shown here is derived from an EMBL/GenBank/DDBJ whole genome shotgun (WGS) entry which is preliminary data.</text>
</comment>
<accession>A0A3S0XES6</accession>
<dbReference type="Pfam" id="PF13385">
    <property type="entry name" value="Laminin_G_3"/>
    <property type="match status" value="1"/>
</dbReference>
<feature type="region of interest" description="Disordered" evidence="1">
    <location>
        <begin position="1"/>
        <end position="21"/>
    </location>
</feature>
<evidence type="ECO:0000313" key="3">
    <source>
        <dbReference type="EMBL" id="RUR68125.1"/>
    </source>
</evidence>